<protein>
    <submittedName>
        <fullName evidence="1">Uncharacterized protein</fullName>
    </submittedName>
</protein>
<dbReference type="KEGG" id="pno:SNOG_11164"/>
<keyword evidence="2" id="KW-1185">Reference proteome</keyword>
<dbReference type="RefSeq" id="XP_001801413.1">
    <property type="nucleotide sequence ID" value="XM_001801361.1"/>
</dbReference>
<dbReference type="Proteomes" id="UP000663193">
    <property type="component" value="Chromosome 18"/>
</dbReference>
<accession>A0A7U2NNX7</accession>
<dbReference type="AlphaFoldDB" id="A0A7U2NNX7"/>
<proteinExistence type="predicted"/>
<dbReference type="VEuPathDB" id="FungiDB:JI435_111640"/>
<name>A0A7U2NNX7_PHANO</name>
<gene>
    <name evidence="1" type="ORF">JI435_111640</name>
</gene>
<dbReference type="OrthoDB" id="5337308at2759"/>
<evidence type="ECO:0000313" key="2">
    <source>
        <dbReference type="Proteomes" id="UP000663193"/>
    </source>
</evidence>
<dbReference type="OMA" id="GWDERIT"/>
<reference evidence="2" key="1">
    <citation type="journal article" date="2021" name="BMC Genomics">
        <title>Chromosome-level genome assembly and manually-curated proteome of model necrotroph Parastagonospora nodorum Sn15 reveals a genome-wide trove of candidate effector homologs, and redundancy of virulence-related functions within an accessory chromosome.</title>
        <authorList>
            <person name="Bertazzoni S."/>
            <person name="Jones D.A.B."/>
            <person name="Phan H.T."/>
            <person name="Tan K.-C."/>
            <person name="Hane J.K."/>
        </authorList>
    </citation>
    <scope>NUCLEOTIDE SEQUENCE [LARGE SCALE GENOMIC DNA]</scope>
    <source>
        <strain evidence="2">SN15 / ATCC MYA-4574 / FGSC 10173)</strain>
    </source>
</reference>
<dbReference type="EMBL" id="CP069040">
    <property type="protein sequence ID" value="QRD05267.1"/>
    <property type="molecule type" value="Genomic_DNA"/>
</dbReference>
<organism evidence="1 2">
    <name type="scientific">Phaeosphaeria nodorum (strain SN15 / ATCC MYA-4574 / FGSC 10173)</name>
    <name type="common">Glume blotch fungus</name>
    <name type="synonym">Parastagonospora nodorum</name>
    <dbReference type="NCBI Taxonomy" id="321614"/>
    <lineage>
        <taxon>Eukaryota</taxon>
        <taxon>Fungi</taxon>
        <taxon>Dikarya</taxon>
        <taxon>Ascomycota</taxon>
        <taxon>Pezizomycotina</taxon>
        <taxon>Dothideomycetes</taxon>
        <taxon>Pleosporomycetidae</taxon>
        <taxon>Pleosporales</taxon>
        <taxon>Pleosporineae</taxon>
        <taxon>Phaeosphaeriaceae</taxon>
        <taxon>Parastagonospora</taxon>
    </lineage>
</organism>
<sequence>MSDPIILPLDTPGPITDTAYNESIAKGARLLRMLESNDHDAGQLMNPARPTAQSEFTSRQALANYGYTDVSWPSVLDRKALQSLKAALEGIGVNTELICDGGTNVVIVHRHEHGIEYLNDAASFQQICNPDQGVLIANVNTSASAIARSCPELTIPSLHHWSDVAYMQWLEACDQTASEPDSIRYVFRLRVMNPTTTAVVQRVMANRGHGTFTSYPGETFDIDSEEGKAILGTPNGVGVAWLLIQRKRELGHETIKDVTVFWAEYEGKSPGDYPSLLFRID</sequence>
<evidence type="ECO:0000313" key="1">
    <source>
        <dbReference type="EMBL" id="QRD05267.1"/>
    </source>
</evidence>